<dbReference type="GO" id="GO:0046872">
    <property type="term" value="F:metal ion binding"/>
    <property type="evidence" value="ECO:0007669"/>
    <property type="project" value="UniProtKB-UniRule"/>
</dbReference>
<comment type="catalytic activity">
    <reaction evidence="1">
        <text>Release of an N-terminal tripeptide from a polypeptide.</text>
        <dbReference type="EC" id="3.4.14.10"/>
    </reaction>
</comment>
<evidence type="ECO:0000256" key="3">
    <source>
        <dbReference type="ARBA" id="ARBA00004239"/>
    </source>
</evidence>
<dbReference type="PANTHER" id="PTHR14218">
    <property type="entry name" value="PROTEASE S8 TRIPEPTIDYL PEPTIDASE I CLN2"/>
    <property type="match status" value="1"/>
</dbReference>
<evidence type="ECO:0000256" key="11">
    <source>
        <dbReference type="PROSITE-ProRule" id="PRU01032"/>
    </source>
</evidence>
<dbReference type="InterPro" id="IPR050819">
    <property type="entry name" value="Tripeptidyl-peptidase_I"/>
</dbReference>
<dbReference type="InterPro" id="IPR036852">
    <property type="entry name" value="Peptidase_S8/S53_dom_sf"/>
</dbReference>
<dbReference type="PROSITE" id="PS51695">
    <property type="entry name" value="SEDOLISIN"/>
    <property type="match status" value="1"/>
</dbReference>
<dbReference type="Pfam" id="PF00082">
    <property type="entry name" value="Peptidase_S8"/>
    <property type="match status" value="1"/>
</dbReference>
<dbReference type="GO" id="GO:0008240">
    <property type="term" value="F:tripeptidyl-peptidase activity"/>
    <property type="evidence" value="ECO:0007669"/>
    <property type="project" value="UniProtKB-EC"/>
</dbReference>
<dbReference type="SUPFAM" id="SSF52743">
    <property type="entry name" value="Subtilisin-like"/>
    <property type="match status" value="1"/>
</dbReference>
<dbReference type="CDD" id="cd11377">
    <property type="entry name" value="Pro-peptidase_S53"/>
    <property type="match status" value="1"/>
</dbReference>
<dbReference type="InterPro" id="IPR000209">
    <property type="entry name" value="Peptidase_S8/S53_dom"/>
</dbReference>
<name>A0A165FWY2_9BASI</name>
<dbReference type="CDD" id="cd04056">
    <property type="entry name" value="Peptidases_S53"/>
    <property type="match status" value="1"/>
</dbReference>
<feature type="region of interest" description="Disordered" evidence="12">
    <location>
        <begin position="183"/>
        <end position="232"/>
    </location>
</feature>
<comment type="subcellular location">
    <subcellularLocation>
        <location evidence="3">Secreted</location>
        <location evidence="3">Extracellular space</location>
    </subcellularLocation>
</comment>
<evidence type="ECO:0000256" key="13">
    <source>
        <dbReference type="SAM" id="SignalP"/>
    </source>
</evidence>
<evidence type="ECO:0000256" key="5">
    <source>
        <dbReference type="ARBA" id="ARBA00022670"/>
    </source>
</evidence>
<feature type="active site" description="Charge relay system" evidence="11">
    <location>
        <position position="333"/>
    </location>
</feature>
<feature type="compositionally biased region" description="Low complexity" evidence="12">
    <location>
        <begin position="219"/>
        <end position="230"/>
    </location>
</feature>
<evidence type="ECO:0000256" key="10">
    <source>
        <dbReference type="ARBA" id="ARBA00023145"/>
    </source>
</evidence>
<dbReference type="PANTHER" id="PTHR14218:SF19">
    <property type="entry name" value="SERINE PROTEASE AORO, PUTATIVE (AFU_ORTHOLOGUE AFUA_6G10250)-RELATED"/>
    <property type="match status" value="1"/>
</dbReference>
<feature type="domain" description="Peptidase S53" evidence="14">
    <location>
        <begin position="253"/>
        <end position="695"/>
    </location>
</feature>
<sequence length="696" mass="73954">MMLSLTLLPVWLLSLALPAHTVLHEQRALQPSSYSPSAAPAHPAAVLPTPLRFFLRQSNLALAEQALLNLSLPSSPAFRHHWTQQQVDAFFRPGEDSARAVEAWLEAAGVPREQVRRSRSGGSVDVFGLSVGTAQELLNTIYSLYTHAASGTQHLAARAYHLPAAVSAHVDFVYPTLQFDARPERQGRRGPAPAVLVPPERRGEEAKWAKTGEKRDRVSLGAPGSGSLPKLGGGVPGPDCLGSEQGISVCGQFIVPQCLEKLYNYPAPNTSCPASTPLRLGIVEYTPQSYLPADLDLFFQYYLPPAQGARPQLQAIDGGYAQSQYTGFGYQGESDLDLQYAMALSWPELPALYQVGDMTGEASFGNFLDALDARFCTYQGGDDAVFDESFPNPSPGECCAQIPRAGPPVAGVWLSRACVDGYDHPEDCGTVPKTTVISTSYNYNEQDLTPSYMQRQCTEYLKLGLQGITVVFSSGDYGVAGNTGSCIDPSTGTYDYAGSMFVPSFPSTCPWVLSVGATQTAPGAADPFAQPEVACQDVITSGGGFSNVFPRPAYQEGAVRGYMESYPPDGDMGFNKGDMRAYPDISANGAAYLVAVDGEFQTVYGTSASAPVVASMIAKLNSALASQGNAPHALRSIGFINPVLYTPVPGRVNDIVSGSNPGCGTGGFNAAPGWDPVTGMGTPNFESLLQLYTALG</sequence>
<comment type="cofactor">
    <cofactor evidence="11">
        <name>Ca(2+)</name>
        <dbReference type="ChEBI" id="CHEBI:29108"/>
    </cofactor>
    <text evidence="11">Binds 1 Ca(2+) ion per subunit.</text>
</comment>
<dbReference type="Pfam" id="PF09286">
    <property type="entry name" value="Pro-kuma_activ"/>
    <property type="match status" value="1"/>
</dbReference>
<dbReference type="Proteomes" id="UP000076842">
    <property type="component" value="Unassembled WGS sequence"/>
</dbReference>
<keyword evidence="7 11" id="KW-0378">Hydrolase</keyword>
<keyword evidence="16" id="KW-1185">Reference proteome</keyword>
<dbReference type="EMBL" id="KV423965">
    <property type="protein sequence ID" value="KZT57310.1"/>
    <property type="molecule type" value="Genomic_DNA"/>
</dbReference>
<evidence type="ECO:0000256" key="8">
    <source>
        <dbReference type="ARBA" id="ARBA00022825"/>
    </source>
</evidence>
<dbReference type="GO" id="GO:0006508">
    <property type="term" value="P:proteolysis"/>
    <property type="evidence" value="ECO:0007669"/>
    <property type="project" value="UniProtKB-KW"/>
</dbReference>
<evidence type="ECO:0000256" key="2">
    <source>
        <dbReference type="ARBA" id="ARBA00002451"/>
    </source>
</evidence>
<keyword evidence="10" id="KW-0865">Zymogen</keyword>
<feature type="compositionally biased region" description="Basic and acidic residues" evidence="12">
    <location>
        <begin position="199"/>
        <end position="218"/>
    </location>
</feature>
<accession>A0A165FWY2</accession>
<evidence type="ECO:0000256" key="12">
    <source>
        <dbReference type="SAM" id="MobiDB-lite"/>
    </source>
</evidence>
<dbReference type="SUPFAM" id="SSF54897">
    <property type="entry name" value="Protease propeptides/inhibitors"/>
    <property type="match status" value="1"/>
</dbReference>
<dbReference type="GO" id="GO:0004252">
    <property type="term" value="F:serine-type endopeptidase activity"/>
    <property type="evidence" value="ECO:0007669"/>
    <property type="project" value="UniProtKB-UniRule"/>
</dbReference>
<evidence type="ECO:0000313" key="15">
    <source>
        <dbReference type="EMBL" id="KZT57310.1"/>
    </source>
</evidence>
<feature type="signal peptide" evidence="13">
    <location>
        <begin position="1"/>
        <end position="21"/>
    </location>
</feature>
<keyword evidence="5 11" id="KW-0645">Protease</keyword>
<keyword evidence="6 11" id="KW-0479">Metal-binding</keyword>
<protein>
    <recommendedName>
        <fullName evidence="4">tripeptidyl-peptidase II</fullName>
        <ecNumber evidence="4">3.4.14.10</ecNumber>
    </recommendedName>
</protein>
<keyword evidence="9 11" id="KW-0106">Calcium</keyword>
<evidence type="ECO:0000256" key="4">
    <source>
        <dbReference type="ARBA" id="ARBA00012462"/>
    </source>
</evidence>
<proteinExistence type="predicted"/>
<organism evidence="15 16">
    <name type="scientific">Calocera cornea HHB12733</name>
    <dbReference type="NCBI Taxonomy" id="1353952"/>
    <lineage>
        <taxon>Eukaryota</taxon>
        <taxon>Fungi</taxon>
        <taxon>Dikarya</taxon>
        <taxon>Basidiomycota</taxon>
        <taxon>Agaricomycotina</taxon>
        <taxon>Dacrymycetes</taxon>
        <taxon>Dacrymycetales</taxon>
        <taxon>Dacrymycetaceae</taxon>
        <taxon>Calocera</taxon>
    </lineage>
</organism>
<dbReference type="OrthoDB" id="409122at2759"/>
<dbReference type="Gene3D" id="3.40.50.200">
    <property type="entry name" value="Peptidase S8/S53 domain"/>
    <property type="match status" value="1"/>
</dbReference>
<feature type="active site" description="Charge relay system" evidence="11">
    <location>
        <position position="337"/>
    </location>
</feature>
<evidence type="ECO:0000259" key="14">
    <source>
        <dbReference type="PROSITE" id="PS51695"/>
    </source>
</evidence>
<keyword evidence="13" id="KW-0732">Signal</keyword>
<evidence type="ECO:0000256" key="6">
    <source>
        <dbReference type="ARBA" id="ARBA00022723"/>
    </source>
</evidence>
<dbReference type="STRING" id="1353952.A0A165FWY2"/>
<dbReference type="InterPro" id="IPR030400">
    <property type="entry name" value="Sedolisin_dom"/>
</dbReference>
<feature type="binding site" evidence="11">
    <location>
        <position position="673"/>
    </location>
    <ligand>
        <name>Ca(2+)</name>
        <dbReference type="ChEBI" id="CHEBI:29108"/>
    </ligand>
</feature>
<evidence type="ECO:0000256" key="1">
    <source>
        <dbReference type="ARBA" id="ARBA00001910"/>
    </source>
</evidence>
<evidence type="ECO:0000313" key="16">
    <source>
        <dbReference type="Proteomes" id="UP000076842"/>
    </source>
</evidence>
<dbReference type="EC" id="3.4.14.10" evidence="4"/>
<dbReference type="InterPro" id="IPR015366">
    <property type="entry name" value="S53_propep"/>
</dbReference>
<keyword evidence="8 11" id="KW-0720">Serine protease</keyword>
<feature type="binding site" evidence="11">
    <location>
        <position position="655"/>
    </location>
    <ligand>
        <name>Ca(2+)</name>
        <dbReference type="ChEBI" id="CHEBI:29108"/>
    </ligand>
</feature>
<dbReference type="SMART" id="SM00944">
    <property type="entry name" value="Pro-kuma_activ"/>
    <property type="match status" value="1"/>
</dbReference>
<gene>
    <name evidence="15" type="ORF">CALCODRAFT_508876</name>
</gene>
<comment type="function">
    <text evidence="2">Secreted tripeptidyl-peptidase which degrades proteins at acidic pHs and is involved in virulence.</text>
</comment>
<feature type="binding site" evidence="11">
    <location>
        <position position="675"/>
    </location>
    <ligand>
        <name>Ca(2+)</name>
        <dbReference type="ChEBI" id="CHEBI:29108"/>
    </ligand>
</feature>
<feature type="active site" description="Charge relay system" evidence="11">
    <location>
        <position position="607"/>
    </location>
</feature>
<dbReference type="GO" id="GO:0005576">
    <property type="term" value="C:extracellular region"/>
    <property type="evidence" value="ECO:0007669"/>
    <property type="project" value="UniProtKB-SubCell"/>
</dbReference>
<feature type="chain" id="PRO_5007857952" description="tripeptidyl-peptidase II" evidence="13">
    <location>
        <begin position="22"/>
        <end position="696"/>
    </location>
</feature>
<dbReference type="AlphaFoldDB" id="A0A165FWY2"/>
<reference evidence="15 16" key="1">
    <citation type="journal article" date="2016" name="Mol. Biol. Evol.">
        <title>Comparative Genomics of Early-Diverging Mushroom-Forming Fungi Provides Insights into the Origins of Lignocellulose Decay Capabilities.</title>
        <authorList>
            <person name="Nagy L.G."/>
            <person name="Riley R."/>
            <person name="Tritt A."/>
            <person name="Adam C."/>
            <person name="Daum C."/>
            <person name="Floudas D."/>
            <person name="Sun H."/>
            <person name="Yadav J.S."/>
            <person name="Pangilinan J."/>
            <person name="Larsson K.H."/>
            <person name="Matsuura K."/>
            <person name="Barry K."/>
            <person name="Labutti K."/>
            <person name="Kuo R."/>
            <person name="Ohm R.A."/>
            <person name="Bhattacharya S.S."/>
            <person name="Shirouzu T."/>
            <person name="Yoshinaga Y."/>
            <person name="Martin F.M."/>
            <person name="Grigoriev I.V."/>
            <person name="Hibbett D.S."/>
        </authorList>
    </citation>
    <scope>NUCLEOTIDE SEQUENCE [LARGE SCALE GENOMIC DNA]</scope>
    <source>
        <strain evidence="15 16">HHB12733</strain>
    </source>
</reference>
<evidence type="ECO:0000256" key="7">
    <source>
        <dbReference type="ARBA" id="ARBA00022801"/>
    </source>
</evidence>
<evidence type="ECO:0000256" key="9">
    <source>
        <dbReference type="ARBA" id="ARBA00022837"/>
    </source>
</evidence>
<dbReference type="InParanoid" id="A0A165FWY2"/>
<feature type="binding site" evidence="11">
    <location>
        <position position="654"/>
    </location>
    <ligand>
        <name>Ca(2+)</name>
        <dbReference type="ChEBI" id="CHEBI:29108"/>
    </ligand>
</feature>